<accession>A0AAE3GIH3</accession>
<protein>
    <submittedName>
        <fullName evidence="2">Pimeloyl-ACP methyl ester carboxylesterase</fullName>
    </submittedName>
</protein>
<keyword evidence="3" id="KW-1185">Reference proteome</keyword>
<dbReference type="InterPro" id="IPR050228">
    <property type="entry name" value="Carboxylesterase_BioH"/>
</dbReference>
<dbReference type="SUPFAM" id="SSF53474">
    <property type="entry name" value="alpha/beta-Hydrolases"/>
    <property type="match status" value="1"/>
</dbReference>
<evidence type="ECO:0000259" key="1">
    <source>
        <dbReference type="Pfam" id="PF00561"/>
    </source>
</evidence>
<dbReference type="PRINTS" id="PR00111">
    <property type="entry name" value="ABHYDROLASE"/>
</dbReference>
<organism evidence="2 3">
    <name type="scientific">Goodfellowiella coeruleoviolacea</name>
    <dbReference type="NCBI Taxonomy" id="334858"/>
    <lineage>
        <taxon>Bacteria</taxon>
        <taxon>Bacillati</taxon>
        <taxon>Actinomycetota</taxon>
        <taxon>Actinomycetes</taxon>
        <taxon>Pseudonocardiales</taxon>
        <taxon>Pseudonocardiaceae</taxon>
        <taxon>Goodfellowiella</taxon>
    </lineage>
</organism>
<proteinExistence type="predicted"/>
<dbReference type="EMBL" id="JAMTCK010000015">
    <property type="protein sequence ID" value="MCP2168775.1"/>
    <property type="molecule type" value="Genomic_DNA"/>
</dbReference>
<evidence type="ECO:0000313" key="2">
    <source>
        <dbReference type="EMBL" id="MCP2168775.1"/>
    </source>
</evidence>
<comment type="caution">
    <text evidence="2">The sequence shown here is derived from an EMBL/GenBank/DDBJ whole genome shotgun (WGS) entry which is preliminary data.</text>
</comment>
<evidence type="ECO:0000313" key="3">
    <source>
        <dbReference type="Proteomes" id="UP001206128"/>
    </source>
</evidence>
<dbReference type="Gene3D" id="3.40.50.1820">
    <property type="entry name" value="alpha/beta hydrolase"/>
    <property type="match status" value="1"/>
</dbReference>
<dbReference type="GO" id="GO:0003824">
    <property type="term" value="F:catalytic activity"/>
    <property type="evidence" value="ECO:0007669"/>
    <property type="project" value="UniProtKB-ARBA"/>
</dbReference>
<sequence>MTTAQPARTSYLSTPAGHRLSYVDFGGPGRPILALHGAYGRARAFAALADRLGPDHRVIAVDQRGHGRSDHPGDYGRDAHLDDTASAIERLGLAPAVVLGHSLGGINAYQLAARRPDLIAAVVVVDIGAEIDVPEDTAIRNLPRRFPTLAALRAAIASAVVFGEVAHFTESAVEDEHGWGFLWDAAEVHQTKRAVCGRWWDDWTGSGQPALLVRGGASPVVPPDQAEALVARRPNTRLVTIDDAGHDLYLTHPDQLAAAVRSFLAGLPGVGPGAQGPAGHGMR</sequence>
<gene>
    <name evidence="2" type="ORF">LX83_005653</name>
</gene>
<name>A0AAE3GIH3_9PSEU</name>
<dbReference type="Proteomes" id="UP001206128">
    <property type="component" value="Unassembled WGS sequence"/>
</dbReference>
<dbReference type="PANTHER" id="PTHR43194">
    <property type="entry name" value="HYDROLASE ALPHA/BETA FOLD FAMILY"/>
    <property type="match status" value="1"/>
</dbReference>
<dbReference type="InterPro" id="IPR029058">
    <property type="entry name" value="AB_hydrolase_fold"/>
</dbReference>
<reference evidence="2" key="1">
    <citation type="submission" date="2022-06" db="EMBL/GenBank/DDBJ databases">
        <title>Genomic Encyclopedia of Archaeal and Bacterial Type Strains, Phase II (KMG-II): from individual species to whole genera.</title>
        <authorList>
            <person name="Goeker M."/>
        </authorList>
    </citation>
    <scope>NUCLEOTIDE SEQUENCE</scope>
    <source>
        <strain evidence="2">DSM 43935</strain>
    </source>
</reference>
<dbReference type="InterPro" id="IPR000073">
    <property type="entry name" value="AB_hydrolase_1"/>
</dbReference>
<dbReference type="AlphaFoldDB" id="A0AAE3GIH3"/>
<dbReference type="RefSeq" id="WP_253776902.1">
    <property type="nucleotide sequence ID" value="NZ_JAMTCK010000015.1"/>
</dbReference>
<feature type="domain" description="AB hydrolase-1" evidence="1">
    <location>
        <begin position="31"/>
        <end position="253"/>
    </location>
</feature>
<dbReference type="PANTHER" id="PTHR43194:SF2">
    <property type="entry name" value="PEROXISOMAL MEMBRANE PROTEIN LPX1"/>
    <property type="match status" value="1"/>
</dbReference>
<dbReference type="Pfam" id="PF00561">
    <property type="entry name" value="Abhydrolase_1"/>
    <property type="match status" value="1"/>
</dbReference>